<gene>
    <name evidence="1" type="ORF">LRS37_04630</name>
</gene>
<name>A0ABS8QGC9_9BACI</name>
<reference evidence="1 2" key="1">
    <citation type="journal article" date="2023" name="Antonie Van Leeuwenhoek">
        <title>Unveiling the genomic potential of a novel thermostable glycoside hydrolases producing Neobacillus sedimentimangrovi UE25.</title>
        <authorList>
            <person name="Ejaz U."/>
            <person name="Saleem F."/>
            <person name="Rashid R."/>
            <person name="Hasan K.A."/>
            <person name="Syed M.N."/>
            <person name="Sohail M."/>
        </authorList>
    </citation>
    <scope>NUCLEOTIDE SEQUENCE [LARGE SCALE GENOMIC DNA]</scope>
    <source>
        <strain evidence="1 2">UE25</strain>
    </source>
</reference>
<dbReference type="InterPro" id="IPR010064">
    <property type="entry name" value="HK97-gp10_tail"/>
</dbReference>
<dbReference type="Proteomes" id="UP001162836">
    <property type="component" value="Unassembled WGS sequence"/>
</dbReference>
<sequence length="159" mass="18024">MANNKLLENLRVDLNISPDLQNLMDNHADIAPEATKLGLRRVTKAGSKQTKNRIKSLGLVKTGALVKSVRGSTTNKKSYIGTSLWYARFLEKGAKPHRIKARRAKGLFIFGKFVKSVQHPGVRPYEMFEDTFNDMQNRGEVQSLFYQGVMEAIEELSRR</sequence>
<organism evidence="1 2">
    <name type="scientific">Neobacillus sedimentimangrovi</name>
    <dbReference type="NCBI Taxonomy" id="2699460"/>
    <lineage>
        <taxon>Bacteria</taxon>
        <taxon>Bacillati</taxon>
        <taxon>Bacillota</taxon>
        <taxon>Bacilli</taxon>
        <taxon>Bacillales</taxon>
        <taxon>Bacillaceae</taxon>
        <taxon>Neobacillus</taxon>
    </lineage>
</organism>
<evidence type="ECO:0000313" key="2">
    <source>
        <dbReference type="Proteomes" id="UP001162836"/>
    </source>
</evidence>
<dbReference type="RefSeq" id="WP_231314368.1">
    <property type="nucleotide sequence ID" value="NZ_JAJODE010000008.1"/>
</dbReference>
<comment type="caution">
    <text evidence="1">The sequence shown here is derived from an EMBL/GenBank/DDBJ whole genome shotgun (WGS) entry which is preliminary data.</text>
</comment>
<keyword evidence="2" id="KW-1185">Reference proteome</keyword>
<evidence type="ECO:0008006" key="3">
    <source>
        <dbReference type="Google" id="ProtNLM"/>
    </source>
</evidence>
<accession>A0ABS8QGC9</accession>
<protein>
    <recommendedName>
        <fullName evidence="3">HK97 gp10 family phage protein</fullName>
    </recommendedName>
</protein>
<proteinExistence type="predicted"/>
<evidence type="ECO:0000313" key="1">
    <source>
        <dbReference type="EMBL" id="MCD4838167.1"/>
    </source>
</evidence>
<dbReference type="Pfam" id="PF04883">
    <property type="entry name" value="HK97-gp10_like"/>
    <property type="match status" value="1"/>
</dbReference>
<dbReference type="EMBL" id="JAJODE010000008">
    <property type="protein sequence ID" value="MCD4838167.1"/>
    <property type="molecule type" value="Genomic_DNA"/>
</dbReference>